<comment type="caution">
    <text evidence="1">The sequence shown here is derived from an EMBL/GenBank/DDBJ whole genome shotgun (WGS) entry which is preliminary data.</text>
</comment>
<evidence type="ECO:0000313" key="2">
    <source>
        <dbReference type="Proteomes" id="UP000078431"/>
    </source>
</evidence>
<dbReference type="Proteomes" id="UP000078431">
    <property type="component" value="Unassembled WGS sequence"/>
</dbReference>
<dbReference type="EMBL" id="LXEX01000075">
    <property type="protein sequence ID" value="OAT56602.1"/>
    <property type="molecule type" value="Genomic_DNA"/>
</dbReference>
<keyword evidence="2" id="KW-1185">Reference proteome</keyword>
<evidence type="ECO:0000313" key="1">
    <source>
        <dbReference type="EMBL" id="OAT56602.1"/>
    </source>
</evidence>
<dbReference type="AlphaFoldDB" id="A0AA91IMC0"/>
<accession>A0AA91IMC0</accession>
<name>A0AA91IMC0_9GAMM</name>
<protein>
    <submittedName>
        <fullName evidence="1">Uncharacterized protein</fullName>
    </submittedName>
</protein>
<reference evidence="1 2" key="1">
    <citation type="submission" date="2016-04" db="EMBL/GenBank/DDBJ databases">
        <title>ATOL: Assembling a taxonomically balanced genome-scale reconstruction of the evolutionary history of the Enterobacteriaceae.</title>
        <authorList>
            <person name="Plunkett G.III."/>
            <person name="Neeno-Eckwall E.C."/>
            <person name="Glasner J.D."/>
            <person name="Perna N.T."/>
        </authorList>
    </citation>
    <scope>NUCLEOTIDE SEQUENCE [LARGE SCALE GENOMIC DNA]</scope>
    <source>
        <strain evidence="1 2">ATCC 12841</strain>
    </source>
</reference>
<organism evidence="1 2">
    <name type="scientific">Obesumbacterium proteus ATCC 12841</name>
    <dbReference type="NCBI Taxonomy" id="1354268"/>
    <lineage>
        <taxon>Bacteria</taxon>
        <taxon>Pseudomonadati</taxon>
        <taxon>Pseudomonadota</taxon>
        <taxon>Gammaproteobacteria</taxon>
        <taxon>Enterobacterales</taxon>
        <taxon>Hafniaceae</taxon>
        <taxon>Obesumbacterium</taxon>
    </lineage>
</organism>
<proteinExistence type="predicted"/>
<dbReference type="RefSeq" id="WP_064645567.1">
    <property type="nucleotide sequence ID" value="NZ_LXEX01000075.1"/>
</dbReference>
<sequence>MSNVIYVVSKKPVSTNYIPPALKGALPLISQYEVMKRTAKGYRLKVSYAGDKGSMYLDEHYSFFETYAEALEYIATEANHIAGMLEEMKRQATRLMCEAQDELRSLTPGGV</sequence>
<gene>
    <name evidence="1" type="ORF">M993_04714</name>
</gene>